<accession>A0A7J9IMW8</accession>
<sequence>CPFHILWVGGNFLIRFLSKIWSFLHRKSIVVLLLSNLRLRCLMKGFEGGNIHWWLNFLGGLPILVLCRSWSICFGVNRGFINIELSDGSFISIGVEVPWLSMCCLKCRSFSHSGKHYSKKNEVKV</sequence>
<evidence type="ECO:0000313" key="2">
    <source>
        <dbReference type="Proteomes" id="UP000593575"/>
    </source>
</evidence>
<dbReference type="Proteomes" id="UP000593575">
    <property type="component" value="Unassembled WGS sequence"/>
</dbReference>
<dbReference type="EMBL" id="JABFAE010000002">
    <property type="protein sequence ID" value="MBA0823480.1"/>
    <property type="molecule type" value="Genomic_DNA"/>
</dbReference>
<keyword evidence="2" id="KW-1185">Reference proteome</keyword>
<protein>
    <submittedName>
        <fullName evidence="1">Uncharacterized protein</fullName>
    </submittedName>
</protein>
<evidence type="ECO:0000313" key="1">
    <source>
        <dbReference type="EMBL" id="MBA0823480.1"/>
    </source>
</evidence>
<dbReference type="AlphaFoldDB" id="A0A7J9IMW8"/>
<organism evidence="1 2">
    <name type="scientific">Gossypium armourianum</name>
    <dbReference type="NCBI Taxonomy" id="34283"/>
    <lineage>
        <taxon>Eukaryota</taxon>
        <taxon>Viridiplantae</taxon>
        <taxon>Streptophyta</taxon>
        <taxon>Embryophyta</taxon>
        <taxon>Tracheophyta</taxon>
        <taxon>Spermatophyta</taxon>
        <taxon>Magnoliopsida</taxon>
        <taxon>eudicotyledons</taxon>
        <taxon>Gunneridae</taxon>
        <taxon>Pentapetalae</taxon>
        <taxon>rosids</taxon>
        <taxon>malvids</taxon>
        <taxon>Malvales</taxon>
        <taxon>Malvaceae</taxon>
        <taxon>Malvoideae</taxon>
        <taxon>Gossypium</taxon>
    </lineage>
</organism>
<name>A0A7J9IMW8_9ROSI</name>
<feature type="non-terminal residue" evidence="1">
    <location>
        <position position="125"/>
    </location>
</feature>
<comment type="caution">
    <text evidence="1">The sequence shown here is derived from an EMBL/GenBank/DDBJ whole genome shotgun (WGS) entry which is preliminary data.</text>
</comment>
<proteinExistence type="predicted"/>
<gene>
    <name evidence="1" type="ORF">Goarm_020210</name>
</gene>
<reference evidence="1 2" key="1">
    <citation type="journal article" date="2019" name="Genome Biol. Evol.">
        <title>Insights into the evolution of the New World diploid cottons (Gossypium, subgenus Houzingenia) based on genome sequencing.</title>
        <authorList>
            <person name="Grover C.E."/>
            <person name="Arick M.A. 2nd"/>
            <person name="Thrash A."/>
            <person name="Conover J.L."/>
            <person name="Sanders W.S."/>
            <person name="Peterson D.G."/>
            <person name="Frelichowski J.E."/>
            <person name="Scheffler J.A."/>
            <person name="Scheffler B.E."/>
            <person name="Wendel J.F."/>
        </authorList>
    </citation>
    <scope>NUCLEOTIDE SEQUENCE [LARGE SCALE GENOMIC DNA]</scope>
    <source>
        <strain evidence="1">6</strain>
        <tissue evidence="1">Leaf</tissue>
    </source>
</reference>